<dbReference type="PROSITE" id="PS50280">
    <property type="entry name" value="SET"/>
    <property type="match status" value="1"/>
</dbReference>
<feature type="region of interest" description="Disordered" evidence="9">
    <location>
        <begin position="111"/>
        <end position="151"/>
    </location>
</feature>
<evidence type="ECO:0000256" key="2">
    <source>
        <dbReference type="ARBA" id="ARBA00004286"/>
    </source>
</evidence>
<dbReference type="CDD" id="cd10538">
    <property type="entry name" value="SET_SETDB-like"/>
    <property type="match status" value="1"/>
</dbReference>
<name>A0A1J3FTG8_NOCCA</name>
<feature type="compositionally biased region" description="Polar residues" evidence="9">
    <location>
        <begin position="215"/>
        <end position="230"/>
    </location>
</feature>
<organism evidence="11">
    <name type="scientific">Noccaea caerulescens</name>
    <name type="common">Alpine penny-cress</name>
    <name type="synonym">Thlaspi caerulescens</name>
    <dbReference type="NCBI Taxonomy" id="107243"/>
    <lineage>
        <taxon>Eukaryota</taxon>
        <taxon>Viridiplantae</taxon>
        <taxon>Streptophyta</taxon>
        <taxon>Embryophyta</taxon>
        <taxon>Tracheophyta</taxon>
        <taxon>Spermatophyta</taxon>
        <taxon>Magnoliopsida</taxon>
        <taxon>eudicotyledons</taxon>
        <taxon>Gunneridae</taxon>
        <taxon>Pentapetalae</taxon>
        <taxon>rosids</taxon>
        <taxon>malvids</taxon>
        <taxon>Brassicales</taxon>
        <taxon>Brassicaceae</taxon>
        <taxon>Coluteocarpeae</taxon>
        <taxon>Noccaea</taxon>
    </lineage>
</organism>
<dbReference type="Pfam" id="PF05033">
    <property type="entry name" value="Pre-SET"/>
    <property type="match status" value="1"/>
</dbReference>
<evidence type="ECO:0000313" key="11">
    <source>
        <dbReference type="EMBL" id="JAU45888.1"/>
    </source>
</evidence>
<reference evidence="11" key="1">
    <citation type="submission" date="2016-07" db="EMBL/GenBank/DDBJ databases">
        <title>De novo transcriptome assembly of four accessions of the metal hyperaccumulator plant Noccaea caerulescens.</title>
        <authorList>
            <person name="Blande D."/>
            <person name="Halimaa P."/>
            <person name="Tervahauta A.I."/>
            <person name="Aarts M.G."/>
            <person name="Karenlampi S.O."/>
        </authorList>
    </citation>
    <scope>NUCLEOTIDE SEQUENCE</scope>
</reference>
<accession>A0A1J3FTG8</accession>
<protein>
    <submittedName>
        <fullName evidence="11">Histone-lysine N-methyltransferase SUVR1</fullName>
    </submittedName>
</protein>
<dbReference type="AlphaFoldDB" id="A0A1J3FTG8"/>
<dbReference type="SMART" id="SM00468">
    <property type="entry name" value="PreSET"/>
    <property type="match status" value="1"/>
</dbReference>
<evidence type="ECO:0000256" key="5">
    <source>
        <dbReference type="ARBA" id="ARBA00022723"/>
    </source>
</evidence>
<dbReference type="PANTHER" id="PTHR46450:SF1">
    <property type="entry name" value="INACTIVE HISTONE-LYSINE N-METHYLTRANSFERASE SUVR1-RELATED"/>
    <property type="match status" value="1"/>
</dbReference>
<dbReference type="EMBL" id="GEVK01006944">
    <property type="protein sequence ID" value="JAU45888.1"/>
    <property type="molecule type" value="Transcribed_RNA"/>
</dbReference>
<dbReference type="Pfam" id="PF10440">
    <property type="entry name" value="WIYLD"/>
    <property type="match status" value="1"/>
</dbReference>
<dbReference type="SMART" id="SM00317">
    <property type="entry name" value="SET"/>
    <property type="match status" value="1"/>
</dbReference>
<evidence type="ECO:0000256" key="6">
    <source>
        <dbReference type="ARBA" id="ARBA00022833"/>
    </source>
</evidence>
<sequence length="679" mass="76750">MGRPDPRIKKACEAMKKLGYTEATVRPVLRQLRKTYENNWDFIEGAGYMVLVEALLPQDEPATKTIRKEEKQESRAVAMSRGKRKALAVAIQDEEDDIDEDVAPLKRRLRPKRERVYENNTSLSLGSPSSKKPNQEDRKQTQLAAEDKDGVYDIDEDECQTGCDNNTSLCLSLRSPELKKPNEEDRKHEDMLQKTDLPPLKRYLRRTGERGSAKPVSNNASPSFSSTMSVESEELPPIKFLSAESEVADKDSFAGALIIVNHEPFTDHKPMIPDAENCSAPVLEMEKSFMFVEERDGEIEVTLNDTTAMDVLPSETVSDMIKTGDESGAGAADISMELVVVPDYEISADRWRALSSPKDITVGKENVEIPWVNEINDEVPPRFRYIGHCVVFQDAAVKFSVSSVSDDQACFSCIGDCLDSSPTPCNCTIAYTVDGLLKEDFLEARISEARDQRKQVLQFCQECPLEKAKKEEVLEPCKGHIKRKAIKECWIKCGCGKRCGNRLVQRGIHNKLEVFFTPNGKGWGLRTLERLPQGAFVSEYVGEVLTIPELYQRSFDNKLTSPVILDARWGSKESLEDNKSLCLDGTRYGNISRFLNHRCLDANLIEIPVHVETPDQHYYHIAFFTTRDIEAMEELTWDYGIDFKDDDCPMKPFDCLCGSRFCRNAKRSKKAKKVMMNIA</sequence>
<dbReference type="Gene3D" id="1.10.8.850">
    <property type="entry name" value="Histone-lysine N methyltransferase , C-terminal domain-like"/>
    <property type="match status" value="1"/>
</dbReference>
<feature type="compositionally biased region" description="Basic and acidic residues" evidence="9">
    <location>
        <begin position="133"/>
        <end position="151"/>
    </location>
</feature>
<keyword evidence="7" id="KW-0156">Chromatin regulator</keyword>
<keyword evidence="3" id="KW-0158">Chromosome</keyword>
<dbReference type="GO" id="GO:0008270">
    <property type="term" value="F:zinc ion binding"/>
    <property type="evidence" value="ECO:0007669"/>
    <property type="project" value="InterPro"/>
</dbReference>
<dbReference type="GO" id="GO:0042054">
    <property type="term" value="F:histone methyltransferase activity"/>
    <property type="evidence" value="ECO:0007669"/>
    <property type="project" value="InterPro"/>
</dbReference>
<evidence type="ECO:0000256" key="3">
    <source>
        <dbReference type="ARBA" id="ARBA00022454"/>
    </source>
</evidence>
<dbReference type="SUPFAM" id="SSF82199">
    <property type="entry name" value="SET domain"/>
    <property type="match status" value="1"/>
</dbReference>
<feature type="domain" description="SET" evidence="10">
    <location>
        <begin position="510"/>
        <end position="640"/>
    </location>
</feature>
<dbReference type="PANTHER" id="PTHR46450">
    <property type="entry name" value="INACTIVE HISTONE-LYSINE N-METHYLTRANSFERASE SUVR1-RELATED"/>
    <property type="match status" value="1"/>
</dbReference>
<dbReference type="GO" id="GO:0005694">
    <property type="term" value="C:chromosome"/>
    <property type="evidence" value="ECO:0007669"/>
    <property type="project" value="UniProtKB-SubCell"/>
</dbReference>
<dbReference type="InterPro" id="IPR025776">
    <property type="entry name" value="SUVR4/1/2"/>
</dbReference>
<dbReference type="InterPro" id="IPR007728">
    <property type="entry name" value="Pre-SET_dom"/>
</dbReference>
<gene>
    <name evidence="11" type="ORF">LC_TR15664_c0_g1_i1_g.53983</name>
</gene>
<keyword evidence="4 11" id="KW-0808">Transferase</keyword>
<evidence type="ECO:0000256" key="8">
    <source>
        <dbReference type="ARBA" id="ARBA00023242"/>
    </source>
</evidence>
<dbReference type="Gene3D" id="2.170.270.10">
    <property type="entry name" value="SET domain"/>
    <property type="match status" value="1"/>
</dbReference>
<dbReference type="InterPro" id="IPR046341">
    <property type="entry name" value="SET_dom_sf"/>
</dbReference>
<proteinExistence type="predicted"/>
<evidence type="ECO:0000259" key="10">
    <source>
        <dbReference type="PROSITE" id="PS50280"/>
    </source>
</evidence>
<dbReference type="GO" id="GO:0005634">
    <property type="term" value="C:nucleus"/>
    <property type="evidence" value="ECO:0007669"/>
    <property type="project" value="UniProtKB-SubCell"/>
</dbReference>
<dbReference type="InterPro" id="IPR018848">
    <property type="entry name" value="WIYLD_domain"/>
</dbReference>
<dbReference type="Pfam" id="PF00856">
    <property type="entry name" value="SET"/>
    <property type="match status" value="1"/>
</dbReference>
<evidence type="ECO:0000256" key="7">
    <source>
        <dbReference type="ARBA" id="ARBA00022853"/>
    </source>
</evidence>
<dbReference type="FunFam" id="2.170.270.10:FF:000046">
    <property type="entry name" value="SET-domain containing protein lysine methyltransferase family protein"/>
    <property type="match status" value="1"/>
</dbReference>
<feature type="region of interest" description="Disordered" evidence="9">
    <location>
        <begin position="208"/>
        <end position="230"/>
    </location>
</feature>
<keyword evidence="8" id="KW-0539">Nucleus</keyword>
<keyword evidence="6" id="KW-0862">Zinc</keyword>
<dbReference type="InterPro" id="IPR001214">
    <property type="entry name" value="SET_dom"/>
</dbReference>
<keyword evidence="5" id="KW-0479">Metal-binding</keyword>
<evidence type="ECO:0000256" key="9">
    <source>
        <dbReference type="SAM" id="MobiDB-lite"/>
    </source>
</evidence>
<comment type="subcellular location">
    <subcellularLocation>
        <location evidence="2">Chromosome</location>
    </subcellularLocation>
    <subcellularLocation>
        <location evidence="1">Nucleus</location>
    </subcellularLocation>
</comment>
<dbReference type="GO" id="GO:0032259">
    <property type="term" value="P:methylation"/>
    <property type="evidence" value="ECO:0007669"/>
    <property type="project" value="UniProtKB-KW"/>
</dbReference>
<dbReference type="PROSITE" id="PS51580">
    <property type="entry name" value="SAM_MT43_3"/>
    <property type="match status" value="1"/>
</dbReference>
<dbReference type="InterPro" id="IPR043017">
    <property type="entry name" value="WIYLD_dom_sf"/>
</dbReference>
<evidence type="ECO:0000256" key="4">
    <source>
        <dbReference type="ARBA" id="ARBA00022679"/>
    </source>
</evidence>
<evidence type="ECO:0000256" key="1">
    <source>
        <dbReference type="ARBA" id="ARBA00004123"/>
    </source>
</evidence>
<feature type="compositionally biased region" description="Low complexity" evidence="9">
    <location>
        <begin position="122"/>
        <end position="132"/>
    </location>
</feature>
<keyword evidence="11" id="KW-0489">Methyltransferase</keyword>